<dbReference type="Gene3D" id="3.90.228.10">
    <property type="match status" value="1"/>
</dbReference>
<keyword evidence="4" id="KW-1185">Reference proteome</keyword>
<organism evidence="3 4">
    <name type="scientific">Effrenium voratum</name>
    <dbReference type="NCBI Taxonomy" id="2562239"/>
    <lineage>
        <taxon>Eukaryota</taxon>
        <taxon>Sar</taxon>
        <taxon>Alveolata</taxon>
        <taxon>Dinophyceae</taxon>
        <taxon>Suessiales</taxon>
        <taxon>Symbiodiniaceae</taxon>
        <taxon>Effrenium</taxon>
    </lineage>
</organism>
<evidence type="ECO:0000313" key="3">
    <source>
        <dbReference type="EMBL" id="CAJ1396346.1"/>
    </source>
</evidence>
<dbReference type="InterPro" id="IPR012317">
    <property type="entry name" value="Poly(ADP-ribose)pol_cat_dom"/>
</dbReference>
<dbReference type="EC" id="2.4.2.-" evidence="1"/>
<name>A0AA36J0N7_9DINO</name>
<dbReference type="GO" id="GO:0005634">
    <property type="term" value="C:nucleus"/>
    <property type="evidence" value="ECO:0007669"/>
    <property type="project" value="TreeGrafter"/>
</dbReference>
<keyword evidence="1" id="KW-0328">Glycosyltransferase</keyword>
<evidence type="ECO:0000313" key="4">
    <source>
        <dbReference type="Proteomes" id="UP001178507"/>
    </source>
</evidence>
<dbReference type="InterPro" id="IPR051712">
    <property type="entry name" value="ARTD-AVP"/>
</dbReference>
<dbReference type="GO" id="GO:1990404">
    <property type="term" value="F:NAD+-protein mono-ADP-ribosyltransferase activity"/>
    <property type="evidence" value="ECO:0007669"/>
    <property type="project" value="TreeGrafter"/>
</dbReference>
<evidence type="ECO:0000256" key="1">
    <source>
        <dbReference type="RuleBase" id="RU362114"/>
    </source>
</evidence>
<dbReference type="EMBL" id="CAUJNA010003228">
    <property type="protein sequence ID" value="CAJ1396346.1"/>
    <property type="molecule type" value="Genomic_DNA"/>
</dbReference>
<dbReference type="PANTHER" id="PTHR45740:SF2">
    <property type="entry name" value="POLY [ADP-RIBOSE] POLYMERASE"/>
    <property type="match status" value="1"/>
</dbReference>
<dbReference type="PANTHER" id="PTHR45740">
    <property type="entry name" value="POLY [ADP-RIBOSE] POLYMERASE"/>
    <property type="match status" value="1"/>
</dbReference>
<sequence>MRTVAKKLGARLGLPAGWDVVQRLAGADAEAAVRLLKKDEETEHALLMKVQELVNATFWGWGGHGAKTRTRDRGAEPVAKALKVMSVIYVQNAEVYVNYRSRRAEIANAMQPSMPCGDTWDVKTAKVPLVSGRLKENPVDPMLNEHYLWHGCRPEGAEGITDANFDLERAGSAYGSLFGPGIYLAESCMKADEYTTADLRGYFPLLLCRVVLGNVNYCDHVSPVSVSSELVASCKPSGSHHSVLGDREKVHGTFREFIVFDNHQVYPEYIVWYRREF</sequence>
<dbReference type="Proteomes" id="UP001178507">
    <property type="component" value="Unassembled WGS sequence"/>
</dbReference>
<dbReference type="Pfam" id="PF00644">
    <property type="entry name" value="PARP"/>
    <property type="match status" value="1"/>
</dbReference>
<dbReference type="SUPFAM" id="SSF56399">
    <property type="entry name" value="ADP-ribosylation"/>
    <property type="match status" value="1"/>
</dbReference>
<gene>
    <name evidence="3" type="ORF">EVOR1521_LOCUS20600</name>
</gene>
<accession>A0AA36J0N7</accession>
<feature type="domain" description="PARP catalytic" evidence="2">
    <location>
        <begin position="55"/>
        <end position="277"/>
    </location>
</feature>
<keyword evidence="1" id="KW-0520">NAD</keyword>
<evidence type="ECO:0000259" key="2">
    <source>
        <dbReference type="PROSITE" id="PS51059"/>
    </source>
</evidence>
<dbReference type="PROSITE" id="PS51059">
    <property type="entry name" value="PARP_CATALYTIC"/>
    <property type="match status" value="1"/>
</dbReference>
<dbReference type="GO" id="GO:0003950">
    <property type="term" value="F:NAD+ poly-ADP-ribosyltransferase activity"/>
    <property type="evidence" value="ECO:0007669"/>
    <property type="project" value="UniProtKB-UniRule"/>
</dbReference>
<dbReference type="AlphaFoldDB" id="A0AA36J0N7"/>
<reference evidence="3" key="1">
    <citation type="submission" date="2023-08" db="EMBL/GenBank/DDBJ databases">
        <authorList>
            <person name="Chen Y."/>
            <person name="Shah S."/>
            <person name="Dougan E. K."/>
            <person name="Thang M."/>
            <person name="Chan C."/>
        </authorList>
    </citation>
    <scope>NUCLEOTIDE SEQUENCE</scope>
</reference>
<comment type="caution">
    <text evidence="3">The sequence shown here is derived from an EMBL/GenBank/DDBJ whole genome shotgun (WGS) entry which is preliminary data.</text>
</comment>
<protein>
    <recommendedName>
        <fullName evidence="1">Poly [ADP-ribose] polymerase</fullName>
        <shortName evidence="1">PARP</shortName>
        <ecNumber evidence="1">2.4.2.-</ecNumber>
    </recommendedName>
</protein>
<keyword evidence="1" id="KW-0808">Transferase</keyword>
<proteinExistence type="predicted"/>